<evidence type="ECO:0000256" key="9">
    <source>
        <dbReference type="ARBA" id="ARBA00022989"/>
    </source>
</evidence>
<evidence type="ECO:0000256" key="10">
    <source>
        <dbReference type="ARBA" id="ARBA00023136"/>
    </source>
</evidence>
<dbReference type="Gene3D" id="1.10.510.10">
    <property type="entry name" value="Transferase(Phosphotransferase) domain 1"/>
    <property type="match status" value="1"/>
</dbReference>
<dbReference type="InterPro" id="IPR008271">
    <property type="entry name" value="Ser/Thr_kinase_AS"/>
</dbReference>
<comment type="subcellular location">
    <subcellularLocation>
        <location evidence="1">Cell membrane</location>
        <topology evidence="1">Single-pass type I membrane protein</topology>
    </subcellularLocation>
</comment>
<gene>
    <name evidence="14" type="ORF">SEVIR_2G351201v2</name>
</gene>
<keyword evidence="6" id="KW-0732">Signal</keyword>
<comment type="similarity">
    <text evidence="2">In the N-terminal section; belongs to the leguminous lectin family.</text>
</comment>
<dbReference type="Proteomes" id="UP000298652">
    <property type="component" value="Chromosome 2"/>
</dbReference>
<dbReference type="Pfam" id="PF00069">
    <property type="entry name" value="Pkinase"/>
    <property type="match status" value="1"/>
</dbReference>
<dbReference type="PANTHER" id="PTHR27006">
    <property type="entry name" value="PROMASTIGOTE SURFACE ANTIGEN PROTEIN PSA"/>
    <property type="match status" value="1"/>
</dbReference>
<keyword evidence="15" id="KW-1185">Reference proteome</keyword>
<dbReference type="PROSITE" id="PS00108">
    <property type="entry name" value="PROTEIN_KINASE_ST"/>
    <property type="match status" value="1"/>
</dbReference>
<dbReference type="InterPro" id="IPR011009">
    <property type="entry name" value="Kinase-like_dom_sf"/>
</dbReference>
<dbReference type="EMBL" id="CM016553">
    <property type="protein sequence ID" value="TKW35128.1"/>
    <property type="molecule type" value="Genomic_DNA"/>
</dbReference>
<evidence type="ECO:0000313" key="15">
    <source>
        <dbReference type="Proteomes" id="UP000298652"/>
    </source>
</evidence>
<dbReference type="AlphaFoldDB" id="A0A4U6VYM7"/>
<dbReference type="Gramene" id="TKW35128">
    <property type="protein sequence ID" value="TKW35128"/>
    <property type="gene ID" value="SEVIR_2G351201v2"/>
</dbReference>
<evidence type="ECO:0000259" key="13">
    <source>
        <dbReference type="PROSITE" id="PS50011"/>
    </source>
</evidence>
<dbReference type="SMART" id="SM00219">
    <property type="entry name" value="TyrKc"/>
    <property type="match status" value="1"/>
</dbReference>
<keyword evidence="8" id="KW-0067">ATP-binding</keyword>
<sequence>MPNRSLDTFLFDPEKSKKLDWGMRFRIISGIARGLQYVHEDSQLKIIHRDLKASNVLLDMDLNPKISDFSLARLFEQDQTKDVTSRIVGTFGYMAPEYAMRGQIVTGRRNCGFYNSEQSVDLLALIWEHWTNRRTLEIVDPFLGSFSEDQILTCVHVGLLCVQQSPIDRPRMSTVNAILGTDTPFLQIPSKPAFCIQDISSDLETRETVSGPTLKPAVVSATEVSFIEPEPR</sequence>
<keyword evidence="12" id="KW-0325">Glycoprotein</keyword>
<dbReference type="PROSITE" id="PS50011">
    <property type="entry name" value="PROTEIN_KINASE_DOM"/>
    <property type="match status" value="1"/>
</dbReference>
<keyword evidence="11" id="KW-0675">Receptor</keyword>
<dbReference type="FunFam" id="1.10.510.10:FF:000240">
    <property type="entry name" value="Lectin-domain containing receptor kinase A4.3"/>
    <property type="match status" value="1"/>
</dbReference>
<reference evidence="14" key="1">
    <citation type="submission" date="2019-03" db="EMBL/GenBank/DDBJ databases">
        <title>WGS assembly of Setaria viridis.</title>
        <authorList>
            <person name="Huang P."/>
            <person name="Jenkins J."/>
            <person name="Grimwood J."/>
            <person name="Barry K."/>
            <person name="Healey A."/>
            <person name="Mamidi S."/>
            <person name="Sreedasyam A."/>
            <person name="Shu S."/>
            <person name="Feldman M."/>
            <person name="Wu J."/>
            <person name="Yu Y."/>
            <person name="Chen C."/>
            <person name="Johnson J."/>
            <person name="Rokhsar D."/>
            <person name="Baxter I."/>
            <person name="Schmutz J."/>
            <person name="Brutnell T."/>
            <person name="Kellogg E."/>
        </authorList>
    </citation>
    <scope>NUCLEOTIDE SEQUENCE [LARGE SCALE GENOMIC DNA]</scope>
</reference>
<evidence type="ECO:0000256" key="12">
    <source>
        <dbReference type="ARBA" id="ARBA00023180"/>
    </source>
</evidence>
<accession>A0A4U6VYM7</accession>
<dbReference type="PANTHER" id="PTHR27006:SF573">
    <property type="entry name" value="CYSTEINE-RICH RECEPTOR-LIKE PROTEIN KINASE 10"/>
    <property type="match status" value="1"/>
</dbReference>
<feature type="domain" description="Protein kinase" evidence="13">
    <location>
        <begin position="1"/>
        <end position="227"/>
    </location>
</feature>
<name>A0A4U6VYM7_SETVI</name>
<dbReference type="GO" id="GO:0002229">
    <property type="term" value="P:defense response to oomycetes"/>
    <property type="evidence" value="ECO:0007669"/>
    <property type="project" value="UniProtKB-ARBA"/>
</dbReference>
<keyword evidence="4" id="KW-1003">Cell membrane</keyword>
<organism evidence="14 15">
    <name type="scientific">Setaria viridis</name>
    <name type="common">Green bristlegrass</name>
    <name type="synonym">Setaria italica subsp. viridis</name>
    <dbReference type="NCBI Taxonomy" id="4556"/>
    <lineage>
        <taxon>Eukaryota</taxon>
        <taxon>Viridiplantae</taxon>
        <taxon>Streptophyta</taxon>
        <taxon>Embryophyta</taxon>
        <taxon>Tracheophyta</taxon>
        <taxon>Spermatophyta</taxon>
        <taxon>Magnoliopsida</taxon>
        <taxon>Liliopsida</taxon>
        <taxon>Poales</taxon>
        <taxon>Poaceae</taxon>
        <taxon>PACMAD clade</taxon>
        <taxon>Panicoideae</taxon>
        <taxon>Panicodae</taxon>
        <taxon>Paniceae</taxon>
        <taxon>Cenchrinae</taxon>
        <taxon>Setaria</taxon>
    </lineage>
</organism>
<evidence type="ECO:0000256" key="7">
    <source>
        <dbReference type="ARBA" id="ARBA00022741"/>
    </source>
</evidence>
<evidence type="ECO:0000256" key="11">
    <source>
        <dbReference type="ARBA" id="ARBA00023170"/>
    </source>
</evidence>
<keyword evidence="5" id="KW-0812">Transmembrane</keyword>
<evidence type="ECO:0000256" key="8">
    <source>
        <dbReference type="ARBA" id="ARBA00022840"/>
    </source>
</evidence>
<proteinExistence type="inferred from homology"/>
<dbReference type="SUPFAM" id="SSF56112">
    <property type="entry name" value="Protein kinase-like (PK-like)"/>
    <property type="match status" value="1"/>
</dbReference>
<evidence type="ECO:0000313" key="14">
    <source>
        <dbReference type="EMBL" id="TKW35128.1"/>
    </source>
</evidence>
<evidence type="ECO:0000256" key="5">
    <source>
        <dbReference type="ARBA" id="ARBA00022692"/>
    </source>
</evidence>
<comment type="similarity">
    <text evidence="3">In the C-terminal section; belongs to the protein kinase superfamily. Ser/Thr protein kinase family.</text>
</comment>
<keyword evidence="7" id="KW-0547">Nucleotide-binding</keyword>
<keyword evidence="9" id="KW-1133">Transmembrane helix</keyword>
<keyword evidence="10" id="KW-0472">Membrane</keyword>
<evidence type="ECO:0000256" key="6">
    <source>
        <dbReference type="ARBA" id="ARBA00022729"/>
    </source>
</evidence>
<dbReference type="GO" id="GO:0005886">
    <property type="term" value="C:plasma membrane"/>
    <property type="evidence" value="ECO:0007669"/>
    <property type="project" value="UniProtKB-SubCell"/>
</dbReference>
<dbReference type="GO" id="GO:0004713">
    <property type="term" value="F:protein tyrosine kinase activity"/>
    <property type="evidence" value="ECO:0007669"/>
    <property type="project" value="InterPro"/>
</dbReference>
<evidence type="ECO:0000256" key="2">
    <source>
        <dbReference type="ARBA" id="ARBA00008536"/>
    </source>
</evidence>
<evidence type="ECO:0000256" key="3">
    <source>
        <dbReference type="ARBA" id="ARBA00010217"/>
    </source>
</evidence>
<evidence type="ECO:0000256" key="1">
    <source>
        <dbReference type="ARBA" id="ARBA00004251"/>
    </source>
</evidence>
<protein>
    <recommendedName>
        <fullName evidence="13">Protein kinase domain-containing protein</fullName>
    </recommendedName>
</protein>
<dbReference type="GO" id="GO:0005524">
    <property type="term" value="F:ATP binding"/>
    <property type="evidence" value="ECO:0007669"/>
    <property type="project" value="UniProtKB-KW"/>
</dbReference>
<evidence type="ECO:0000256" key="4">
    <source>
        <dbReference type="ARBA" id="ARBA00022475"/>
    </source>
</evidence>
<dbReference type="InterPro" id="IPR000719">
    <property type="entry name" value="Prot_kinase_dom"/>
</dbReference>
<dbReference type="InterPro" id="IPR020635">
    <property type="entry name" value="Tyr_kinase_cat_dom"/>
</dbReference>